<dbReference type="InterPro" id="IPR001537">
    <property type="entry name" value="SpoU_MeTrfase"/>
</dbReference>
<dbReference type="CDD" id="cd18103">
    <property type="entry name" value="SpoU-like_RlmB"/>
    <property type="match status" value="1"/>
</dbReference>
<evidence type="ECO:0000256" key="2">
    <source>
        <dbReference type="ARBA" id="ARBA00022679"/>
    </source>
</evidence>
<dbReference type="InterPro" id="IPR004441">
    <property type="entry name" value="rRNA_MeTrfase_TrmH"/>
</dbReference>
<dbReference type="Proteomes" id="UP000694001">
    <property type="component" value="Chromosome"/>
</dbReference>
<evidence type="ECO:0000256" key="3">
    <source>
        <dbReference type="SAM" id="MobiDB-lite"/>
    </source>
</evidence>
<evidence type="ECO:0000313" key="5">
    <source>
        <dbReference type="EMBL" id="QXM24010.1"/>
    </source>
</evidence>
<sequence>MRQNGRRTGRHGGASRARGVEGAPSGAVWLHGLHAVAAALRNPRRRLRRLLATPEGEAAVARAVGGPLPLQPERADPAAIAALLPPGAIHQGLALAADPLEPPSLEEALAASDGPVLVLDQVTDPRNVGAILRSAAAFGASAVVVQDRHAPGETGAMARAAAGALERVPLIRVVNIARAIGTLKQAGLWVVGLDRDAPTTLAGAKLGDRRLALVLGAEDEGMRRLTREACDELVRLPQTDAVESLNVSVAAAVALYALMAERLERGEPER</sequence>
<dbReference type="SMART" id="SM00967">
    <property type="entry name" value="SpoU_sub_bind"/>
    <property type="match status" value="1"/>
</dbReference>
<dbReference type="GO" id="GO:0005829">
    <property type="term" value="C:cytosol"/>
    <property type="evidence" value="ECO:0007669"/>
    <property type="project" value="TreeGrafter"/>
</dbReference>
<feature type="domain" description="RNA 2-O ribose methyltransferase substrate binding" evidence="4">
    <location>
        <begin position="29"/>
        <end position="103"/>
    </location>
</feature>
<reference evidence="5" key="1">
    <citation type="submission" date="2021-06" db="EMBL/GenBank/DDBJ databases">
        <title>Elioraea tepida, sp. nov., a moderately thermophilic aerobic anoxygenic phototrophic bacterium isolated from an alkaline siliceous hot spring mat community in Yellowstone National Park, WY, USA.</title>
        <authorList>
            <person name="Saini M.K."/>
            <person name="Yoshida S."/>
            <person name="Sebastian A."/>
            <person name="Hirose S."/>
            <person name="Hara E."/>
            <person name="Tamaki H."/>
            <person name="Soulier N.T."/>
            <person name="Albert I."/>
            <person name="Hanada S."/>
            <person name="Bryant D.A."/>
            <person name="Tank M."/>
        </authorList>
    </citation>
    <scope>NUCLEOTIDE SEQUENCE</scope>
    <source>
        <strain evidence="5">MS-P2</strain>
    </source>
</reference>
<dbReference type="EMBL" id="CP076448">
    <property type="protein sequence ID" value="QXM24010.1"/>
    <property type="molecule type" value="Genomic_DNA"/>
</dbReference>
<feature type="compositionally biased region" description="Basic residues" evidence="3">
    <location>
        <begin position="1"/>
        <end position="10"/>
    </location>
</feature>
<keyword evidence="1" id="KW-0489">Methyltransferase</keyword>
<gene>
    <name evidence="5" type="primary">rlmB</name>
    <name evidence="5" type="ORF">KO353_12055</name>
</gene>
<dbReference type="InterPro" id="IPR013123">
    <property type="entry name" value="SpoU_subst-bd"/>
</dbReference>
<dbReference type="GO" id="GO:0032259">
    <property type="term" value="P:methylation"/>
    <property type="evidence" value="ECO:0007669"/>
    <property type="project" value="UniProtKB-KW"/>
</dbReference>
<organism evidence="5 6">
    <name type="scientific">Elioraea tepida</name>
    <dbReference type="NCBI Taxonomy" id="2843330"/>
    <lineage>
        <taxon>Bacteria</taxon>
        <taxon>Pseudomonadati</taxon>
        <taxon>Pseudomonadota</taxon>
        <taxon>Alphaproteobacteria</taxon>
        <taxon>Acetobacterales</taxon>
        <taxon>Elioraeaceae</taxon>
        <taxon>Elioraea</taxon>
    </lineage>
</organism>
<dbReference type="PANTHER" id="PTHR46429">
    <property type="entry name" value="23S RRNA (GUANOSINE-2'-O-)-METHYLTRANSFERASE RLMB"/>
    <property type="match status" value="1"/>
</dbReference>
<protein>
    <submittedName>
        <fullName evidence="5">23S rRNA (Guanosine(2251)-2'-O)-methyltransferase RlmB</fullName>
    </submittedName>
</protein>
<name>A0A975YIP7_9PROT</name>
<dbReference type="AlphaFoldDB" id="A0A975YIP7"/>
<evidence type="ECO:0000259" key="4">
    <source>
        <dbReference type="SMART" id="SM00967"/>
    </source>
</evidence>
<dbReference type="NCBIfam" id="TIGR00186">
    <property type="entry name" value="rRNA_methyl_3"/>
    <property type="match status" value="1"/>
</dbReference>
<dbReference type="PANTHER" id="PTHR46429:SF1">
    <property type="entry name" value="23S RRNA (GUANOSINE-2'-O-)-METHYLTRANSFERASE RLMB"/>
    <property type="match status" value="1"/>
</dbReference>
<dbReference type="KEGG" id="elio:KO353_12055"/>
<evidence type="ECO:0000256" key="1">
    <source>
        <dbReference type="ARBA" id="ARBA00022603"/>
    </source>
</evidence>
<evidence type="ECO:0000313" key="6">
    <source>
        <dbReference type="Proteomes" id="UP000694001"/>
    </source>
</evidence>
<proteinExistence type="predicted"/>
<dbReference type="GO" id="GO:0006396">
    <property type="term" value="P:RNA processing"/>
    <property type="evidence" value="ECO:0007669"/>
    <property type="project" value="InterPro"/>
</dbReference>
<accession>A0A975YIP7</accession>
<dbReference type="RefSeq" id="WP_218284963.1">
    <property type="nucleotide sequence ID" value="NZ_CP076448.1"/>
</dbReference>
<dbReference type="Pfam" id="PF00588">
    <property type="entry name" value="SpoU_methylase"/>
    <property type="match status" value="1"/>
</dbReference>
<keyword evidence="6" id="KW-1185">Reference proteome</keyword>
<feature type="region of interest" description="Disordered" evidence="3">
    <location>
        <begin position="1"/>
        <end position="21"/>
    </location>
</feature>
<dbReference type="GO" id="GO:0003723">
    <property type="term" value="F:RNA binding"/>
    <property type="evidence" value="ECO:0007669"/>
    <property type="project" value="InterPro"/>
</dbReference>
<dbReference type="GO" id="GO:0008173">
    <property type="term" value="F:RNA methyltransferase activity"/>
    <property type="evidence" value="ECO:0007669"/>
    <property type="project" value="InterPro"/>
</dbReference>
<keyword evidence="2" id="KW-0808">Transferase</keyword>